<dbReference type="PANTHER" id="PTHR43798">
    <property type="entry name" value="MONOACYLGLYCEROL LIPASE"/>
    <property type="match status" value="1"/>
</dbReference>
<reference evidence="2 3" key="1">
    <citation type="submission" date="2012-07" db="EMBL/GenBank/DDBJ databases">
        <title>The Genome Sequence of Lactobacillus crispatus FB077-07.</title>
        <authorList>
            <consortium name="The Broad Institute Genome Sequencing Platform"/>
            <person name="Earl A."/>
            <person name="Ward D."/>
            <person name="Feldgarden M."/>
            <person name="Gevers D."/>
            <person name="Saerens B."/>
            <person name="Vaneechoutte M."/>
            <person name="Walker B."/>
            <person name="Young S.K."/>
            <person name="Zeng Q."/>
            <person name="Gargeya S."/>
            <person name="Fitzgerald M."/>
            <person name="Haas B."/>
            <person name="Abouelleil A."/>
            <person name="Alvarado L."/>
            <person name="Arachchi H.M."/>
            <person name="Berlin A.M."/>
            <person name="Chapman S.B."/>
            <person name="Goldberg J."/>
            <person name="Griggs A."/>
            <person name="Gujja S."/>
            <person name="Hansen M."/>
            <person name="Howarth C."/>
            <person name="Imamovic A."/>
            <person name="Larimer J."/>
            <person name="McCowen C."/>
            <person name="Montmayeur A."/>
            <person name="Murphy C."/>
            <person name="Neiman D."/>
            <person name="Pearson M."/>
            <person name="Priest M."/>
            <person name="Roberts A."/>
            <person name="Saif S."/>
            <person name="Shea T."/>
            <person name="Sisk P."/>
            <person name="Sykes S."/>
            <person name="Wortman J."/>
            <person name="Nusbaum C."/>
            <person name="Birren B."/>
        </authorList>
    </citation>
    <scope>NUCLEOTIDE SEQUENCE [LARGE SCALE GENOMIC DNA]</scope>
    <source>
        <strain evidence="2 3">FB077-07</strain>
    </source>
</reference>
<dbReference type="PANTHER" id="PTHR43798:SF33">
    <property type="entry name" value="HYDROLASE, PUTATIVE (AFU_ORTHOLOGUE AFUA_2G14860)-RELATED"/>
    <property type="match status" value="1"/>
</dbReference>
<organism evidence="2 3">
    <name type="scientific">Lactobacillus crispatus FB077-07</name>
    <dbReference type="NCBI Taxonomy" id="883092"/>
    <lineage>
        <taxon>Bacteria</taxon>
        <taxon>Bacillati</taxon>
        <taxon>Bacillota</taxon>
        <taxon>Bacilli</taxon>
        <taxon>Lactobacillales</taxon>
        <taxon>Lactobacillaceae</taxon>
        <taxon>Lactobacillus</taxon>
    </lineage>
</organism>
<dbReference type="Pfam" id="PF00561">
    <property type="entry name" value="Abhydrolase_1"/>
    <property type="match status" value="1"/>
</dbReference>
<name>K1MFC5_9LACO</name>
<sequence length="299" mass="34623">MDEDYWFMVKKSNLESPGCFFCVIIELSNQNERRLKMKFKTNDDVILHYTDTGDEDKPALIGIPGIGGSCQMWQDLIALFKNDYRFIMLDPRNQGQSERTYRGQRISRHAVDLEELLVKLNLHDVVAIGNSMGAANIWAYLSIYGKGRLKAMVDLDQSPKMIADKSWKYGFKDLTWDNYPDMLKFDFGKAFYHHIDEKMFLAAKKEYQEFPYDPAENYNCLVEHAEQDWRDMILDTPVPMLVIAGGKSPFFNPEFTQAIKMLNQDVQTAIVPECGHLPQAEQPEKTHEIIAEFLKNLKN</sequence>
<evidence type="ECO:0000313" key="3">
    <source>
        <dbReference type="Proteomes" id="UP000004722"/>
    </source>
</evidence>
<dbReference type="Proteomes" id="UP000004722">
    <property type="component" value="Unassembled WGS sequence"/>
</dbReference>
<dbReference type="EMBL" id="AGZG01000076">
    <property type="protein sequence ID" value="EKB67880.1"/>
    <property type="molecule type" value="Genomic_DNA"/>
</dbReference>
<feature type="domain" description="AB hydrolase-1" evidence="1">
    <location>
        <begin position="58"/>
        <end position="281"/>
    </location>
</feature>
<dbReference type="SUPFAM" id="SSF53474">
    <property type="entry name" value="alpha/beta-Hydrolases"/>
    <property type="match status" value="1"/>
</dbReference>
<dbReference type="InterPro" id="IPR029058">
    <property type="entry name" value="AB_hydrolase_fold"/>
</dbReference>
<dbReference type="InterPro" id="IPR000073">
    <property type="entry name" value="AB_hydrolase_1"/>
</dbReference>
<gene>
    <name evidence="2" type="ORF">HMPREF9249_01402</name>
</gene>
<comment type="caution">
    <text evidence="2">The sequence shown here is derived from an EMBL/GenBank/DDBJ whole genome shotgun (WGS) entry which is preliminary data.</text>
</comment>
<evidence type="ECO:0000259" key="1">
    <source>
        <dbReference type="Pfam" id="PF00561"/>
    </source>
</evidence>
<dbReference type="HOGENOM" id="CLU_020336_12_0_9"/>
<evidence type="ECO:0000313" key="2">
    <source>
        <dbReference type="EMBL" id="EKB67880.1"/>
    </source>
</evidence>
<protein>
    <recommendedName>
        <fullName evidence="1">AB hydrolase-1 domain-containing protein</fullName>
    </recommendedName>
</protein>
<dbReference type="PATRIC" id="fig|883092.3.peg.1392"/>
<dbReference type="Gene3D" id="3.40.50.1820">
    <property type="entry name" value="alpha/beta hydrolase"/>
    <property type="match status" value="1"/>
</dbReference>
<dbReference type="InterPro" id="IPR050266">
    <property type="entry name" value="AB_hydrolase_sf"/>
</dbReference>
<proteinExistence type="predicted"/>
<dbReference type="GO" id="GO:0016020">
    <property type="term" value="C:membrane"/>
    <property type="evidence" value="ECO:0007669"/>
    <property type="project" value="TreeGrafter"/>
</dbReference>
<accession>K1MFC5</accession>
<dbReference type="AlphaFoldDB" id="K1MFC5"/>